<dbReference type="EMBL" id="OIVN01001341">
    <property type="protein sequence ID" value="SPC92887.1"/>
    <property type="molecule type" value="Genomic_DNA"/>
</dbReference>
<evidence type="ECO:0000259" key="4">
    <source>
        <dbReference type="Pfam" id="PF23559"/>
    </source>
</evidence>
<dbReference type="PANTHER" id="PTHR23155:SF955">
    <property type="entry name" value="AAA+ ATPASE DOMAIN-CONTAINING PROTEIN"/>
    <property type="match status" value="1"/>
</dbReference>
<dbReference type="PANTHER" id="PTHR23155">
    <property type="entry name" value="DISEASE RESISTANCE PROTEIN RP"/>
    <property type="match status" value="1"/>
</dbReference>
<gene>
    <name evidence="6" type="ORF">FSB_LOCUS20769</name>
</gene>
<dbReference type="Gene3D" id="1.10.8.430">
    <property type="entry name" value="Helical domain of apoptotic protease-activating factors"/>
    <property type="match status" value="1"/>
</dbReference>
<keyword evidence="2" id="KW-0611">Plant defense</keyword>
<dbReference type="Gene3D" id="3.80.10.10">
    <property type="entry name" value="Ribonuclease Inhibitor"/>
    <property type="match status" value="2"/>
</dbReference>
<keyword evidence="1" id="KW-0677">Repeat</keyword>
<sequence>MIETTVADVAVTILLVKLEKLLSVERFVFPGLRNSVVIGINELREILSFIVAENSSNIDLKSQLLPAVYFAEDFTENFLLSAAKRRQKGIFKILPTPLKPFPLCRQLQLSYKMLKFVKKLKDLSCEISKNTRHPITEVGGGHSCQYDQQQNLALVVHEDAEKELVARLMNDDNDNNSLRVISLVSKEALGKTALARKVYNRLDIRQHFQCRAWLDVPKDFKLKDVLLIILKHIPICVLKDVELMSEKELSAMLFQLLMDVRFLIVLDDVCTVDIWLDLAYPFPDAANGSRVILTTRDSDVASCADPWSPLLKLERLTDDRSWGLFLKKLGRSCENTNLREEILKICDGLPPAILLLGGVLSNMESSEWSKVIDPAVAHFGGGGQSQSSSPLLNNIVALSYQNLPYLLKPCFLYLVLFPEGYEIPTRRLLKLWVAEGFVQISPNASSVDVSEDVAKTYLEELVCRNMIEIASWKSDGTPKSCRMPCYLYDVFLPKAKEIGFLHVHHHESDCTSAVSPEFNIRRLADQFVVKSTSESHIGHLCSYVSFDTQKQNTSSREIGMLLLTIINNRSFVMLKVLDLEGVYKPLLPEKLGVLQNLKYIGLRWTCLDSCPKSIGKLPCLETLDLKYTNITTLPSPIWKAKTLRHLNMNEVSIQKPSKDCSTNLHTLMGLLIGSKDPKIYGLDRCTSLRKLGLTCHSKSVKKTAECISRLDNLQTLRLRSRDPFGQPLDLELSPMKDHQSLSNLYLFGVIKDGISNLPRNLKILTLSMSKLENDPMLELGELPQLNTLRLFARSYVGSEMACLHGHFLQLRVLKLWKLENLEQWTVKEGSMPQLQELEIRDCEKLKSSDGLSQLPALKEFIFTNMAKDFVEDFRRLGRDILLTNKWEPSAVHVSFPQQYIQ</sequence>
<protein>
    <submittedName>
        <fullName evidence="6">Uncharacterized protein</fullName>
    </submittedName>
</protein>
<dbReference type="Pfam" id="PF00931">
    <property type="entry name" value="NB-ARC"/>
    <property type="match status" value="1"/>
</dbReference>
<dbReference type="InterPro" id="IPR002182">
    <property type="entry name" value="NB-ARC"/>
</dbReference>
<feature type="domain" description="NB-ARC" evidence="3">
    <location>
        <begin position="162"/>
        <end position="329"/>
    </location>
</feature>
<dbReference type="InterPro" id="IPR027417">
    <property type="entry name" value="P-loop_NTPase"/>
</dbReference>
<accession>A0A2N9FQ83</accession>
<dbReference type="GO" id="GO:0098542">
    <property type="term" value="P:defense response to other organism"/>
    <property type="evidence" value="ECO:0007669"/>
    <property type="project" value="TreeGrafter"/>
</dbReference>
<dbReference type="InterPro" id="IPR058922">
    <property type="entry name" value="WHD_DRP"/>
</dbReference>
<dbReference type="PRINTS" id="PR00364">
    <property type="entry name" value="DISEASERSIST"/>
</dbReference>
<dbReference type="Pfam" id="PF23559">
    <property type="entry name" value="WHD_DRP"/>
    <property type="match status" value="1"/>
</dbReference>
<dbReference type="Gene3D" id="1.10.10.10">
    <property type="entry name" value="Winged helix-like DNA-binding domain superfamily/Winged helix DNA-binding domain"/>
    <property type="match status" value="1"/>
</dbReference>
<dbReference type="SUPFAM" id="SSF52540">
    <property type="entry name" value="P-loop containing nucleoside triphosphate hydrolases"/>
    <property type="match status" value="1"/>
</dbReference>
<reference evidence="6" key="1">
    <citation type="submission" date="2018-02" db="EMBL/GenBank/DDBJ databases">
        <authorList>
            <person name="Cohen D.B."/>
            <person name="Kent A.D."/>
        </authorList>
    </citation>
    <scope>NUCLEOTIDE SEQUENCE</scope>
</reference>
<dbReference type="InterPro" id="IPR042197">
    <property type="entry name" value="Apaf_helical"/>
</dbReference>
<evidence type="ECO:0000313" key="6">
    <source>
        <dbReference type="EMBL" id="SPC92887.1"/>
    </source>
</evidence>
<dbReference type="Gene3D" id="3.40.50.300">
    <property type="entry name" value="P-loop containing nucleotide triphosphate hydrolases"/>
    <property type="match status" value="1"/>
</dbReference>
<dbReference type="Pfam" id="PF23598">
    <property type="entry name" value="LRR_14"/>
    <property type="match status" value="1"/>
</dbReference>
<evidence type="ECO:0000256" key="1">
    <source>
        <dbReference type="ARBA" id="ARBA00022737"/>
    </source>
</evidence>
<evidence type="ECO:0000259" key="5">
    <source>
        <dbReference type="Pfam" id="PF23598"/>
    </source>
</evidence>
<feature type="domain" description="Disease resistance R13L4/SHOC-2-like LRR" evidence="5">
    <location>
        <begin position="568"/>
        <end position="861"/>
    </location>
</feature>
<dbReference type="FunFam" id="1.10.10.10:FF:000322">
    <property type="entry name" value="Probable disease resistance protein At1g63360"/>
    <property type="match status" value="1"/>
</dbReference>
<organism evidence="6">
    <name type="scientific">Fagus sylvatica</name>
    <name type="common">Beechnut</name>
    <dbReference type="NCBI Taxonomy" id="28930"/>
    <lineage>
        <taxon>Eukaryota</taxon>
        <taxon>Viridiplantae</taxon>
        <taxon>Streptophyta</taxon>
        <taxon>Embryophyta</taxon>
        <taxon>Tracheophyta</taxon>
        <taxon>Spermatophyta</taxon>
        <taxon>Magnoliopsida</taxon>
        <taxon>eudicotyledons</taxon>
        <taxon>Gunneridae</taxon>
        <taxon>Pentapetalae</taxon>
        <taxon>rosids</taxon>
        <taxon>fabids</taxon>
        <taxon>Fagales</taxon>
        <taxon>Fagaceae</taxon>
        <taxon>Fagus</taxon>
    </lineage>
</organism>
<name>A0A2N9FQ83_FAGSY</name>
<feature type="domain" description="Disease resistance protein winged helix" evidence="4">
    <location>
        <begin position="416"/>
        <end position="489"/>
    </location>
</feature>
<proteinExistence type="predicted"/>
<dbReference type="InterPro" id="IPR044974">
    <property type="entry name" value="Disease_R_plants"/>
</dbReference>
<dbReference type="SUPFAM" id="SSF52058">
    <property type="entry name" value="L domain-like"/>
    <property type="match status" value="1"/>
</dbReference>
<dbReference type="AlphaFoldDB" id="A0A2N9FQ83"/>
<evidence type="ECO:0000259" key="3">
    <source>
        <dbReference type="Pfam" id="PF00931"/>
    </source>
</evidence>
<dbReference type="InterPro" id="IPR036388">
    <property type="entry name" value="WH-like_DNA-bd_sf"/>
</dbReference>
<dbReference type="InterPro" id="IPR055414">
    <property type="entry name" value="LRR_R13L4/SHOC2-like"/>
</dbReference>
<evidence type="ECO:0000256" key="2">
    <source>
        <dbReference type="ARBA" id="ARBA00022821"/>
    </source>
</evidence>
<dbReference type="InterPro" id="IPR032675">
    <property type="entry name" value="LRR_dom_sf"/>
</dbReference>
<dbReference type="GO" id="GO:0043531">
    <property type="term" value="F:ADP binding"/>
    <property type="evidence" value="ECO:0007669"/>
    <property type="project" value="InterPro"/>
</dbReference>